<evidence type="ECO:0000313" key="4">
    <source>
        <dbReference type="Proteomes" id="UP001497392"/>
    </source>
</evidence>
<dbReference type="Proteomes" id="UP001497392">
    <property type="component" value="Unassembled WGS sequence"/>
</dbReference>
<feature type="signal peptide" evidence="2">
    <location>
        <begin position="1"/>
        <end position="18"/>
    </location>
</feature>
<name>A0ABP1FPA6_9CHLO</name>
<reference evidence="3 4" key="1">
    <citation type="submission" date="2024-06" db="EMBL/GenBank/DDBJ databases">
        <authorList>
            <person name="Kraege A."/>
            <person name="Thomma B."/>
        </authorList>
    </citation>
    <scope>NUCLEOTIDE SEQUENCE [LARGE SCALE GENOMIC DNA]</scope>
</reference>
<feature type="region of interest" description="Disordered" evidence="1">
    <location>
        <begin position="76"/>
        <end position="211"/>
    </location>
</feature>
<protein>
    <submittedName>
        <fullName evidence="3">G3109 protein</fullName>
    </submittedName>
</protein>
<accession>A0ABP1FPA6</accession>
<dbReference type="EMBL" id="CAXHTA020000004">
    <property type="protein sequence ID" value="CAL5220994.1"/>
    <property type="molecule type" value="Genomic_DNA"/>
</dbReference>
<feature type="region of interest" description="Disordered" evidence="1">
    <location>
        <begin position="379"/>
        <end position="430"/>
    </location>
</feature>
<feature type="compositionally biased region" description="Pro residues" evidence="1">
    <location>
        <begin position="82"/>
        <end position="197"/>
    </location>
</feature>
<evidence type="ECO:0000313" key="3">
    <source>
        <dbReference type="EMBL" id="CAL5220994.1"/>
    </source>
</evidence>
<comment type="caution">
    <text evidence="3">The sequence shown here is derived from an EMBL/GenBank/DDBJ whole genome shotgun (WGS) entry which is preliminary data.</text>
</comment>
<keyword evidence="4" id="KW-1185">Reference proteome</keyword>
<feature type="compositionally biased region" description="Pro residues" evidence="1">
    <location>
        <begin position="384"/>
        <end position="399"/>
    </location>
</feature>
<proteinExistence type="predicted"/>
<sequence>MSKAACCLLLLAAVLATAAPEPERAPARTGRSLHFFLPGLGLGALGRFTGLQEQPVVVQPAPQVVPAQPQPLAQPVLTQTPVPLPPAVPTPMPTPVPSPIPSPSPPPPPSPVYSPPPSPVQSPPPPSPSTPPPPSPVYSPPLSPVHSPPPPSASTPPPPSPVYSSPPSPKQSPPPPPPPVSPPPSPASMQSPPPAPAFPGAGSPQGGKTAGTIVQGFQRNDTTSAAHAIANATPNGQASDTLGQLYAKANNTGLESDLARKSADTMAQASIFNLDAAAIAFYNGATKGGSAADAMALAAARAFIGGGEQAEQFAQTIQRAIQLFNCSDGLQATLAEAQSLASSQAGDAGAVAFSDAVYIYVPVRECLGGRAVQAQNAAAGKPLNPQPPPPPPSSSPPPTGQAAVSLNSPGIYTVPPPPNYQHSGRKLLLT</sequence>
<feature type="chain" id="PRO_5046219134" evidence="2">
    <location>
        <begin position="19"/>
        <end position="430"/>
    </location>
</feature>
<gene>
    <name evidence="3" type="primary">g3109</name>
    <name evidence="3" type="ORF">VP750_LOCUS2653</name>
</gene>
<keyword evidence="2" id="KW-0732">Signal</keyword>
<organism evidence="3 4">
    <name type="scientific">Coccomyxa viridis</name>
    <dbReference type="NCBI Taxonomy" id="1274662"/>
    <lineage>
        <taxon>Eukaryota</taxon>
        <taxon>Viridiplantae</taxon>
        <taxon>Chlorophyta</taxon>
        <taxon>core chlorophytes</taxon>
        <taxon>Trebouxiophyceae</taxon>
        <taxon>Trebouxiophyceae incertae sedis</taxon>
        <taxon>Coccomyxaceae</taxon>
        <taxon>Coccomyxa</taxon>
    </lineage>
</organism>
<dbReference type="PRINTS" id="PR01217">
    <property type="entry name" value="PRICHEXTENSN"/>
</dbReference>
<evidence type="ECO:0000256" key="2">
    <source>
        <dbReference type="SAM" id="SignalP"/>
    </source>
</evidence>
<evidence type="ECO:0000256" key="1">
    <source>
        <dbReference type="SAM" id="MobiDB-lite"/>
    </source>
</evidence>